<gene>
    <name evidence="2" type="ORF">VNO77_00455</name>
</gene>
<proteinExistence type="predicted"/>
<keyword evidence="1" id="KW-0732">Signal</keyword>
<feature type="chain" id="PRO_5042891583" evidence="1">
    <location>
        <begin position="40"/>
        <end position="80"/>
    </location>
</feature>
<reference evidence="2 3" key="1">
    <citation type="submission" date="2024-01" db="EMBL/GenBank/DDBJ databases">
        <title>The genomes of 5 underutilized Papilionoideae crops provide insights into root nodulation and disease resistanc.</title>
        <authorList>
            <person name="Jiang F."/>
        </authorList>
    </citation>
    <scope>NUCLEOTIDE SEQUENCE [LARGE SCALE GENOMIC DNA]</scope>
    <source>
        <strain evidence="2">LVBAO_FW01</strain>
        <tissue evidence="2">Leaves</tissue>
    </source>
</reference>
<comment type="caution">
    <text evidence="2">The sequence shown here is derived from an EMBL/GenBank/DDBJ whole genome shotgun (WGS) entry which is preliminary data.</text>
</comment>
<name>A0AAN9MVW0_CANGL</name>
<organism evidence="2 3">
    <name type="scientific">Canavalia gladiata</name>
    <name type="common">Sword bean</name>
    <name type="synonym">Dolichos gladiatus</name>
    <dbReference type="NCBI Taxonomy" id="3824"/>
    <lineage>
        <taxon>Eukaryota</taxon>
        <taxon>Viridiplantae</taxon>
        <taxon>Streptophyta</taxon>
        <taxon>Embryophyta</taxon>
        <taxon>Tracheophyta</taxon>
        <taxon>Spermatophyta</taxon>
        <taxon>Magnoliopsida</taxon>
        <taxon>eudicotyledons</taxon>
        <taxon>Gunneridae</taxon>
        <taxon>Pentapetalae</taxon>
        <taxon>rosids</taxon>
        <taxon>fabids</taxon>
        <taxon>Fabales</taxon>
        <taxon>Fabaceae</taxon>
        <taxon>Papilionoideae</taxon>
        <taxon>50 kb inversion clade</taxon>
        <taxon>NPAAA clade</taxon>
        <taxon>indigoferoid/millettioid clade</taxon>
        <taxon>Phaseoleae</taxon>
        <taxon>Canavalia</taxon>
    </lineage>
</organism>
<keyword evidence="3" id="KW-1185">Reference proteome</keyword>
<dbReference type="AlphaFoldDB" id="A0AAN9MVW0"/>
<dbReference type="EMBL" id="JAYMYQ010000001">
    <property type="protein sequence ID" value="KAK7358523.1"/>
    <property type="molecule type" value="Genomic_DNA"/>
</dbReference>
<dbReference type="Proteomes" id="UP001367508">
    <property type="component" value="Unassembled WGS sequence"/>
</dbReference>
<accession>A0AAN9MVW0</accession>
<protein>
    <submittedName>
        <fullName evidence="2">Uncharacterized protein</fullName>
    </submittedName>
</protein>
<sequence>MGFEPLSICTKGSVHHHLPFLGPLLYLLVLVHNSWRVKSGCYICTLVKHHSYTYKGWHGNHAILLWFAGMTSGCKLSQTG</sequence>
<feature type="signal peptide" evidence="1">
    <location>
        <begin position="1"/>
        <end position="39"/>
    </location>
</feature>
<evidence type="ECO:0000313" key="3">
    <source>
        <dbReference type="Proteomes" id="UP001367508"/>
    </source>
</evidence>
<evidence type="ECO:0000313" key="2">
    <source>
        <dbReference type="EMBL" id="KAK7358523.1"/>
    </source>
</evidence>
<evidence type="ECO:0000256" key="1">
    <source>
        <dbReference type="SAM" id="SignalP"/>
    </source>
</evidence>